<comment type="subcellular location">
    <subcellularLocation>
        <location evidence="1">Secreted</location>
    </subcellularLocation>
</comment>
<gene>
    <name evidence="5" type="ORF">OBE_17480</name>
</gene>
<dbReference type="PANTHER" id="PTHR40088">
    <property type="entry name" value="PECTATE LYASE (EUROFUNG)"/>
    <property type="match status" value="1"/>
</dbReference>
<comment type="caution">
    <text evidence="5">The sequence shown here is derived from an EMBL/GenBank/DDBJ whole genome shotgun (WGS) entry which is preliminary data.</text>
</comment>
<name>K1RFR4_9ZZZZ</name>
<dbReference type="EMBL" id="AJWZ01011664">
    <property type="protein sequence ID" value="EKC44438.1"/>
    <property type="molecule type" value="Genomic_DNA"/>
</dbReference>
<feature type="non-terminal residue" evidence="5">
    <location>
        <position position="296"/>
    </location>
</feature>
<feature type="region of interest" description="Disordered" evidence="4">
    <location>
        <begin position="270"/>
        <end position="296"/>
    </location>
</feature>
<dbReference type="InterPro" id="IPR052052">
    <property type="entry name" value="Polysaccharide_Lyase_9"/>
</dbReference>
<dbReference type="AlphaFoldDB" id="K1RFR4"/>
<dbReference type="SMART" id="SM00710">
    <property type="entry name" value="PbH1"/>
    <property type="match status" value="4"/>
</dbReference>
<protein>
    <submittedName>
        <fullName evidence="5">Uncharacterized protein</fullName>
    </submittedName>
</protein>
<dbReference type="SUPFAM" id="SSF51126">
    <property type="entry name" value="Pectin lyase-like"/>
    <property type="match status" value="1"/>
</dbReference>
<organism evidence="5">
    <name type="scientific">human gut metagenome</name>
    <dbReference type="NCBI Taxonomy" id="408170"/>
    <lineage>
        <taxon>unclassified sequences</taxon>
        <taxon>metagenomes</taxon>
        <taxon>organismal metagenomes</taxon>
    </lineage>
</organism>
<dbReference type="GO" id="GO:0005576">
    <property type="term" value="C:extracellular region"/>
    <property type="evidence" value="ECO:0007669"/>
    <property type="project" value="UniProtKB-SubCell"/>
</dbReference>
<dbReference type="PANTHER" id="PTHR40088:SF2">
    <property type="entry name" value="SECRETED SUGAR HYDROLASE"/>
    <property type="match status" value="1"/>
</dbReference>
<dbReference type="InterPro" id="IPR011050">
    <property type="entry name" value="Pectin_lyase_fold/virulence"/>
</dbReference>
<feature type="non-terminal residue" evidence="5">
    <location>
        <position position="1"/>
    </location>
</feature>
<dbReference type="InterPro" id="IPR012334">
    <property type="entry name" value="Pectin_lyas_fold"/>
</dbReference>
<reference evidence="5" key="1">
    <citation type="journal article" date="2013" name="Environ. Microbiol.">
        <title>Microbiota from the distal guts of lean and obese adolescents exhibit partial functional redundancy besides clear differences in community structure.</title>
        <authorList>
            <person name="Ferrer M."/>
            <person name="Ruiz A."/>
            <person name="Lanza F."/>
            <person name="Haange S.B."/>
            <person name="Oberbach A."/>
            <person name="Till H."/>
            <person name="Bargiela R."/>
            <person name="Campoy C."/>
            <person name="Segura M.T."/>
            <person name="Richter M."/>
            <person name="von Bergen M."/>
            <person name="Seifert J."/>
            <person name="Suarez A."/>
        </authorList>
    </citation>
    <scope>NUCLEOTIDE SEQUENCE</scope>
</reference>
<keyword evidence="3" id="KW-0732">Signal</keyword>
<feature type="compositionally biased region" description="Basic residues" evidence="4">
    <location>
        <begin position="270"/>
        <end position="280"/>
    </location>
</feature>
<evidence type="ECO:0000256" key="3">
    <source>
        <dbReference type="ARBA" id="ARBA00022729"/>
    </source>
</evidence>
<dbReference type="Gene3D" id="2.160.20.10">
    <property type="entry name" value="Single-stranded right-handed beta-helix, Pectin lyase-like"/>
    <property type="match status" value="1"/>
</dbReference>
<accession>K1RFR4</accession>
<sequence>DPSGPKEYYVAVDGKGSGSLADPFGSINAALAVTRPGDVVYVRGGVYSEAVRFTRSGTADAPIVLKAYRDETPVISGEGMTWASGPHQLVLISGVDHVTVEGFEVTGLETDDGRLEANGITVSAGATNITLRNNHVHHIRNTAPQGENIWPGAHGILIIGNTDKAVRNVTVDGNRIHDCETGFSETLTINGFVDGFTISNNTIYHCSNIAIDAAGGYAANPDPTRNYARNGVICGNVLYGIENSRGELLRRRFRGHCHLCRRFAEHHHRTEPHLRLRPRHRGGERDRTTIPRRTAM</sequence>
<evidence type="ECO:0000256" key="4">
    <source>
        <dbReference type="SAM" id="MobiDB-lite"/>
    </source>
</evidence>
<proteinExistence type="predicted"/>
<evidence type="ECO:0000313" key="5">
    <source>
        <dbReference type="EMBL" id="EKC44438.1"/>
    </source>
</evidence>
<keyword evidence="2" id="KW-0964">Secreted</keyword>
<evidence type="ECO:0000256" key="2">
    <source>
        <dbReference type="ARBA" id="ARBA00022525"/>
    </source>
</evidence>
<evidence type="ECO:0000256" key="1">
    <source>
        <dbReference type="ARBA" id="ARBA00004613"/>
    </source>
</evidence>
<dbReference type="GO" id="GO:0016837">
    <property type="term" value="F:carbon-oxygen lyase activity, acting on polysaccharides"/>
    <property type="evidence" value="ECO:0007669"/>
    <property type="project" value="TreeGrafter"/>
</dbReference>
<dbReference type="InterPro" id="IPR006626">
    <property type="entry name" value="PbH1"/>
</dbReference>